<dbReference type="GO" id="GO:0005829">
    <property type="term" value="C:cytosol"/>
    <property type="evidence" value="ECO:0007669"/>
    <property type="project" value="TreeGrafter"/>
</dbReference>
<name>A0A1U9KM61_9PROT</name>
<dbReference type="Gene3D" id="3.40.50.360">
    <property type="match status" value="1"/>
</dbReference>
<dbReference type="AlphaFoldDB" id="A0A1U9KM61"/>
<evidence type="ECO:0000313" key="3">
    <source>
        <dbReference type="Proteomes" id="UP000188604"/>
    </source>
</evidence>
<accession>A0A1U9KM61</accession>
<reference evidence="2 3" key="1">
    <citation type="submission" date="2016-03" db="EMBL/GenBank/DDBJ databases">
        <title>Acetic acid bacteria sequencing.</title>
        <authorList>
            <person name="Brandt J."/>
            <person name="Jakob F."/>
            <person name="Vogel R.F."/>
        </authorList>
    </citation>
    <scope>NUCLEOTIDE SEQUENCE [LARGE SCALE GENOMIC DNA]</scope>
    <source>
        <strain evidence="2 3">NBRC 101099</strain>
    </source>
</reference>
<dbReference type="OrthoDB" id="9812295at2"/>
<sequence length="185" mass="20094">MTKRVLVIMGSVRAGRLCPAITQWVSTVGQDKTNLAIEIIDLAEWPLPMDDEPGLPALGLYKQPHSKAWSEKVAQADGFVFVTPQYNWGYTAVLKNAIDHCYLEWKGKPLMIVTYGGHGGGKCAAQLCQVADGLKMRPVFPMPAITLSNAMIRENAPLDEVTFEAALSSVQDGWTALAESLSSST</sequence>
<evidence type="ECO:0000259" key="1">
    <source>
        <dbReference type="Pfam" id="PF03358"/>
    </source>
</evidence>
<dbReference type="PANTHER" id="PTHR30543:SF21">
    <property type="entry name" value="NAD(P)H-DEPENDENT FMN REDUCTASE LOT6"/>
    <property type="match status" value="1"/>
</dbReference>
<dbReference type="GO" id="GO:0016491">
    <property type="term" value="F:oxidoreductase activity"/>
    <property type="evidence" value="ECO:0007669"/>
    <property type="project" value="InterPro"/>
</dbReference>
<dbReference type="InterPro" id="IPR050712">
    <property type="entry name" value="NAD(P)H-dep_reductase"/>
</dbReference>
<dbReference type="GO" id="GO:0010181">
    <property type="term" value="F:FMN binding"/>
    <property type="evidence" value="ECO:0007669"/>
    <property type="project" value="TreeGrafter"/>
</dbReference>
<dbReference type="SUPFAM" id="SSF52218">
    <property type="entry name" value="Flavoproteins"/>
    <property type="match status" value="1"/>
</dbReference>
<dbReference type="PANTHER" id="PTHR30543">
    <property type="entry name" value="CHROMATE REDUCTASE"/>
    <property type="match status" value="1"/>
</dbReference>
<proteinExistence type="predicted"/>
<evidence type="ECO:0000313" key="2">
    <source>
        <dbReference type="EMBL" id="AQS86884.1"/>
    </source>
</evidence>
<organism evidence="2 3">
    <name type="scientific">Neoasaia chiangmaiensis</name>
    <dbReference type="NCBI Taxonomy" id="320497"/>
    <lineage>
        <taxon>Bacteria</taxon>
        <taxon>Pseudomonadati</taxon>
        <taxon>Pseudomonadota</taxon>
        <taxon>Alphaproteobacteria</taxon>
        <taxon>Acetobacterales</taxon>
        <taxon>Acetobacteraceae</taxon>
        <taxon>Neoasaia</taxon>
    </lineage>
</organism>
<feature type="domain" description="NADPH-dependent FMN reductase-like" evidence="1">
    <location>
        <begin position="4"/>
        <end position="140"/>
    </location>
</feature>
<protein>
    <submittedName>
        <fullName evidence="2">NAD(FAD)-dependent dehydrogenase</fullName>
    </submittedName>
</protein>
<gene>
    <name evidence="2" type="ORF">A0U93_01785</name>
</gene>
<dbReference type="EMBL" id="CP014691">
    <property type="protein sequence ID" value="AQS86884.1"/>
    <property type="molecule type" value="Genomic_DNA"/>
</dbReference>
<dbReference type="InterPro" id="IPR005025">
    <property type="entry name" value="FMN_Rdtase-like_dom"/>
</dbReference>
<keyword evidence="3" id="KW-1185">Reference proteome</keyword>
<dbReference type="STRING" id="320497.A0U93_01785"/>
<dbReference type="InterPro" id="IPR029039">
    <property type="entry name" value="Flavoprotein-like_sf"/>
</dbReference>
<dbReference type="RefSeq" id="WP_077805854.1">
    <property type="nucleotide sequence ID" value="NZ_BJXS01000004.1"/>
</dbReference>
<dbReference type="Proteomes" id="UP000188604">
    <property type="component" value="Chromosome"/>
</dbReference>
<dbReference type="KEGG" id="nch:A0U93_01785"/>
<dbReference type="Pfam" id="PF03358">
    <property type="entry name" value="FMN_red"/>
    <property type="match status" value="1"/>
</dbReference>